<comment type="caution">
    <text evidence="1">The sequence shown here is derived from an EMBL/GenBank/DDBJ whole genome shotgun (WGS) entry which is preliminary data.</text>
</comment>
<evidence type="ECO:0000313" key="2">
    <source>
        <dbReference type="Proteomes" id="UP001301350"/>
    </source>
</evidence>
<keyword evidence="2" id="KW-1185">Reference proteome</keyword>
<sequence>MNFAFPSFLQSTRYGVVGDASVENPSNEPYGFRYFVLQFRVRCTVREDEWLAVWGTLPLLHDSFHAPLPMKRLKRKKGDTEWALRVRFPKALYDGRDLQYTYCLMRRVGSGQAFEANYEVVGCEPCPLRQSILSSQILPYGFYEHDDKWGFNDFKVYPRLDSLGILVYKRNSKNAAVCAVS</sequence>
<reference evidence="1 2" key="1">
    <citation type="submission" date="2022-07" db="EMBL/GenBank/DDBJ databases">
        <title>Genome-wide signatures of adaptation to extreme environments.</title>
        <authorList>
            <person name="Cho C.H."/>
            <person name="Yoon H.S."/>
        </authorList>
    </citation>
    <scope>NUCLEOTIDE SEQUENCE [LARGE SCALE GENOMIC DNA]</scope>
    <source>
        <strain evidence="1 2">DBV 063 E5</strain>
    </source>
</reference>
<proteinExistence type="predicted"/>
<organism evidence="1 2">
    <name type="scientific">Cyanidium caldarium</name>
    <name type="common">Red alga</name>
    <dbReference type="NCBI Taxonomy" id="2771"/>
    <lineage>
        <taxon>Eukaryota</taxon>
        <taxon>Rhodophyta</taxon>
        <taxon>Bangiophyceae</taxon>
        <taxon>Cyanidiales</taxon>
        <taxon>Cyanidiaceae</taxon>
        <taxon>Cyanidium</taxon>
    </lineage>
</organism>
<protein>
    <submittedName>
        <fullName evidence="1">Uncharacterized protein</fullName>
    </submittedName>
</protein>
<dbReference type="Proteomes" id="UP001301350">
    <property type="component" value="Unassembled WGS sequence"/>
</dbReference>
<evidence type="ECO:0000313" key="1">
    <source>
        <dbReference type="EMBL" id="KAK4534219.1"/>
    </source>
</evidence>
<accession>A0AAV9IPP2</accession>
<gene>
    <name evidence="1" type="ORF">CDCA_CDCA01G0244</name>
</gene>
<dbReference type="EMBL" id="JANCYW010000001">
    <property type="protein sequence ID" value="KAK4534219.1"/>
    <property type="molecule type" value="Genomic_DNA"/>
</dbReference>
<dbReference type="AlphaFoldDB" id="A0AAV9IPP2"/>
<name>A0AAV9IPP2_CYACA</name>